<evidence type="ECO:0000313" key="2">
    <source>
        <dbReference type="Proteomes" id="UP000282322"/>
    </source>
</evidence>
<dbReference type="InterPro" id="IPR023393">
    <property type="entry name" value="START-like_dom_sf"/>
</dbReference>
<evidence type="ECO:0000313" key="1">
    <source>
        <dbReference type="EMBL" id="RRJ31527.1"/>
    </source>
</evidence>
<dbReference type="SUPFAM" id="SSF55961">
    <property type="entry name" value="Bet v1-like"/>
    <property type="match status" value="1"/>
</dbReference>
<sequence length="176" mass="20036">METVEASTLVYASPEEIYEFLVDFRQYESYTKYVSDVERQGDEDAGAVYDIPLSWWKVTYTAQAEVTDVDRPSKIEWELAKGIDAHGHWEIDHVPEEAPEDKSDACRVRFYSEFDPDSADGDTLNLPSVIPVSRIIDRVKPKIETAANVITRRMVADLEGEEREIELKVHKAPASV</sequence>
<keyword evidence="2" id="KW-1185">Reference proteome</keyword>
<reference evidence="1 2" key="1">
    <citation type="submission" date="2018-11" db="EMBL/GenBank/DDBJ databases">
        <title>Taxonoimc description of Halomarina strain SPP-AMP-1.</title>
        <authorList>
            <person name="Pal Y."/>
            <person name="Srinivasana K."/>
            <person name="Verma A."/>
            <person name="Kumar P."/>
        </authorList>
    </citation>
    <scope>NUCLEOTIDE SEQUENCE [LARGE SCALE GENOMIC DNA]</scope>
    <source>
        <strain evidence="1 2">SPP-AMP-1</strain>
    </source>
</reference>
<accession>A0A3P3RDE4</accession>
<dbReference type="InterPro" id="IPR019587">
    <property type="entry name" value="Polyketide_cyclase/dehydratase"/>
</dbReference>
<dbReference type="Pfam" id="PF10604">
    <property type="entry name" value="Polyketide_cyc2"/>
    <property type="match status" value="1"/>
</dbReference>
<dbReference type="Proteomes" id="UP000282322">
    <property type="component" value="Unassembled WGS sequence"/>
</dbReference>
<dbReference type="OrthoDB" id="167073at2157"/>
<name>A0A3P3RDE4_9EURY</name>
<organism evidence="1 2">
    <name type="scientific">Halocatena pleomorpha</name>
    <dbReference type="NCBI Taxonomy" id="1785090"/>
    <lineage>
        <taxon>Archaea</taxon>
        <taxon>Methanobacteriati</taxon>
        <taxon>Methanobacteriota</taxon>
        <taxon>Stenosarchaea group</taxon>
        <taxon>Halobacteria</taxon>
        <taxon>Halobacteriales</taxon>
        <taxon>Natronomonadaceae</taxon>
        <taxon>Halocatena</taxon>
    </lineage>
</organism>
<proteinExistence type="predicted"/>
<protein>
    <submittedName>
        <fullName evidence="1">SRPBCC family protein</fullName>
    </submittedName>
</protein>
<dbReference type="Gene3D" id="3.30.530.20">
    <property type="match status" value="1"/>
</dbReference>
<dbReference type="AlphaFoldDB" id="A0A3P3RDE4"/>
<gene>
    <name evidence="1" type="ORF">EIK79_07380</name>
</gene>
<comment type="caution">
    <text evidence="1">The sequence shown here is derived from an EMBL/GenBank/DDBJ whole genome shotgun (WGS) entry which is preliminary data.</text>
</comment>
<dbReference type="EMBL" id="RRCH01000014">
    <property type="protein sequence ID" value="RRJ31527.1"/>
    <property type="molecule type" value="Genomic_DNA"/>
</dbReference>
<dbReference type="RefSeq" id="WP_124954478.1">
    <property type="nucleotide sequence ID" value="NZ_RRCH01000014.1"/>
</dbReference>
<dbReference type="CDD" id="cd07812">
    <property type="entry name" value="SRPBCC"/>
    <property type="match status" value="1"/>
</dbReference>